<sequence>MKKWLFSLYMVIILLLFCSLAEAQNLKFEYRSGYFSPQESLIKKVYDKGWIYSFEFGLTGNFGKNHGLEVYALGKSFSRSGELTYTKENTDLEILTWGIGARYKIDVYHQIIFPYVGMGLNYNRFKETNDLAKTTKYEIGYEFQGGVYLRPFKGILKVLLFDLYLNYGSCPMKFDQRDLDIGGWTAGIGFGFEY</sequence>
<name>A0A7V1I433_DESA2</name>
<gene>
    <name evidence="1" type="ORF">ENJ03_02540</name>
</gene>
<dbReference type="InterPro" id="IPR011250">
    <property type="entry name" value="OMP/PagP_B-barrel"/>
</dbReference>
<organism evidence="1">
    <name type="scientific">Desulfofervidus auxilii</name>
    <dbReference type="NCBI Taxonomy" id="1621989"/>
    <lineage>
        <taxon>Bacteria</taxon>
        <taxon>Pseudomonadati</taxon>
        <taxon>Thermodesulfobacteriota</taxon>
        <taxon>Candidatus Desulfofervidia</taxon>
        <taxon>Candidatus Desulfofervidales</taxon>
        <taxon>Candidatus Desulfofervidaceae</taxon>
        <taxon>Candidatus Desulfofervidus</taxon>
    </lineage>
</organism>
<accession>A0A7V1I433</accession>
<evidence type="ECO:0000313" key="1">
    <source>
        <dbReference type="EMBL" id="HEB74080.1"/>
    </source>
</evidence>
<dbReference type="Proteomes" id="UP000886268">
    <property type="component" value="Unassembled WGS sequence"/>
</dbReference>
<dbReference type="Gene3D" id="2.40.160.20">
    <property type="match status" value="1"/>
</dbReference>
<dbReference type="SUPFAM" id="SSF56925">
    <property type="entry name" value="OMPA-like"/>
    <property type="match status" value="1"/>
</dbReference>
<comment type="caution">
    <text evidence="1">The sequence shown here is derived from an EMBL/GenBank/DDBJ whole genome shotgun (WGS) entry which is preliminary data.</text>
</comment>
<evidence type="ECO:0008006" key="2">
    <source>
        <dbReference type="Google" id="ProtNLM"/>
    </source>
</evidence>
<reference evidence="1" key="1">
    <citation type="journal article" date="2020" name="mSystems">
        <title>Genome- and Community-Level Interaction Insights into Carbon Utilization and Element Cycling Functions of Hydrothermarchaeota in Hydrothermal Sediment.</title>
        <authorList>
            <person name="Zhou Z."/>
            <person name="Liu Y."/>
            <person name="Xu W."/>
            <person name="Pan J."/>
            <person name="Luo Z.H."/>
            <person name="Li M."/>
        </authorList>
    </citation>
    <scope>NUCLEOTIDE SEQUENCE [LARGE SCALE GENOMIC DNA]</scope>
    <source>
        <strain evidence="1">HyVt-45</strain>
    </source>
</reference>
<protein>
    <recommendedName>
        <fullName evidence="2">Outer membrane protein beta-barrel domain-containing protein</fullName>
    </recommendedName>
</protein>
<proteinExistence type="predicted"/>
<dbReference type="AlphaFoldDB" id="A0A7V1I433"/>
<dbReference type="EMBL" id="DRKW01000145">
    <property type="protein sequence ID" value="HEB74080.1"/>
    <property type="molecule type" value="Genomic_DNA"/>
</dbReference>